<keyword evidence="1" id="KW-1133">Transmembrane helix</keyword>
<feature type="transmembrane region" description="Helical" evidence="1">
    <location>
        <begin position="7"/>
        <end position="28"/>
    </location>
</feature>
<gene>
    <name evidence="2" type="ordered locus">PSTAB_2254</name>
</gene>
<organism evidence="2 3">
    <name type="scientific">Stutzerimonas stutzeri (strain ATCC 17588 / DSM 5190 / CCUG 11256 / JCM 5965 / LMG 11199 / NBRC 14165 / NCIMB 11358 / Stanier 221)</name>
    <name type="common">Pseudomonas stutzeri</name>
    <dbReference type="NCBI Taxonomy" id="96563"/>
    <lineage>
        <taxon>Bacteria</taxon>
        <taxon>Pseudomonadati</taxon>
        <taxon>Pseudomonadota</taxon>
        <taxon>Gammaproteobacteria</taxon>
        <taxon>Pseudomonadales</taxon>
        <taxon>Pseudomonadaceae</taxon>
        <taxon>Stutzerimonas</taxon>
    </lineage>
</organism>
<evidence type="ECO:0000313" key="3">
    <source>
        <dbReference type="Proteomes" id="UP000008932"/>
    </source>
</evidence>
<accession>F8H0P5</accession>
<name>F8H0P5_STUS2</name>
<dbReference type="AlphaFoldDB" id="F8H0P5"/>
<evidence type="ECO:0000313" key="2">
    <source>
        <dbReference type="EMBL" id="AEJ05535.1"/>
    </source>
</evidence>
<reference evidence="3" key="3">
    <citation type="submission" date="2011-06" db="EMBL/GenBank/DDBJ databases">
        <title>Complete genome sequence of Pseudomonas stutzeri strain CGMCC 1.1803.</title>
        <authorList>
            <person name="Yan Y."/>
            <person name="Chen M."/>
            <person name="Lu W."/>
            <person name="Zhang W."/>
            <person name="Ping S."/>
            <person name="Lin M."/>
        </authorList>
    </citation>
    <scope>NUCLEOTIDE SEQUENCE [LARGE SCALE GENOMIC DNA]</scope>
    <source>
        <strain evidence="3">ATCC 17588 / DSM 5190 / CCUG 11256 / JCM 5965 / LMG 11199 / NCIMB 11358 / Stanier 221</strain>
    </source>
</reference>
<dbReference type="HOGENOM" id="CLU_203964_0_1_6"/>
<keyword evidence="1" id="KW-0812">Transmembrane</keyword>
<reference key="2">
    <citation type="submission" date="2011-06" db="EMBL/GenBank/DDBJ databases">
        <title>Complete Genome Sequence of Pseudomonas stutzeri Strain CGMCC 1.1803.</title>
        <authorList>
            <person name="Yan Y."/>
            <person name="Chen M."/>
            <person name="Lu W."/>
            <person name="Zhang W."/>
            <person name="Ping S."/>
            <person name="Lin M."/>
        </authorList>
    </citation>
    <scope>NUCLEOTIDE SEQUENCE</scope>
    <source>
        <strain>ATCC 17588</strain>
    </source>
</reference>
<protein>
    <submittedName>
        <fullName evidence="2">Uncharacterized protein</fullName>
    </submittedName>
</protein>
<reference evidence="2 3" key="1">
    <citation type="journal article" date="2011" name="J. Bacteriol.">
        <title>Complete Genome Sequence of the Type Strain Pseudomonas stutzeri CGMCC 1.1803.</title>
        <authorList>
            <person name="Chen M."/>
            <person name="Yan Y."/>
            <person name="Zhang W."/>
            <person name="Lu W."/>
            <person name="Wang J."/>
            <person name="Ping S."/>
            <person name="Lin M."/>
        </authorList>
    </citation>
    <scope>NUCLEOTIDE SEQUENCE [LARGE SCALE GENOMIC DNA]</scope>
    <source>
        <strain evidence="3">ATCC 17588 / DSM 5190 / CCUG 11256 / JCM 5965 / LMG 11199 / NCIMB 11358 / Stanier 221</strain>
    </source>
</reference>
<dbReference type="Proteomes" id="UP000008932">
    <property type="component" value="Chromosome"/>
</dbReference>
<keyword evidence="1" id="KW-0472">Membrane</keyword>
<dbReference type="KEGG" id="psz:PSTAB_2254"/>
<evidence type="ECO:0000256" key="1">
    <source>
        <dbReference type="SAM" id="Phobius"/>
    </source>
</evidence>
<proteinExistence type="predicted"/>
<sequence>MKQLLRTFAAAFMFAGILAGCLAVLLLVILMVRFPPLLIAVVLACWIYRKLNAES</sequence>
<dbReference type="PROSITE" id="PS51257">
    <property type="entry name" value="PROKAR_LIPOPROTEIN"/>
    <property type="match status" value="1"/>
</dbReference>
<dbReference type="EMBL" id="CP002881">
    <property type="protein sequence ID" value="AEJ05535.1"/>
    <property type="molecule type" value="Genomic_DNA"/>
</dbReference>